<sequence>MRSGIGLERLVAKGAVVFSSERSKGSDSPPTLAPISEWEVGFPLLACWSYTQIPGSEEFFTLRLAACHSRQDKDQNGSPKLPALTFSARLSLVSVAEGEEVSGFPSFYVDSAERIGAFQPLRRWFLDASSFSGGCALARENIKRENATYIPNNRRGTELNFYFYSSLKKRTYSGNPYGTLNLCPKLLSTSIIPFGAVYYEVWKTFSFRAIYRVKALSFWSLLRVEIPPFYEYRIVGNLQHSKNGFAARNFGLSEPFMSAPVMEDGSLLRAFA</sequence>
<accession>A0A1R3KTX6</accession>
<dbReference type="EMBL" id="AWUE01011535">
    <property type="protein sequence ID" value="OMP10554.1"/>
    <property type="molecule type" value="Genomic_DNA"/>
</dbReference>
<organism evidence="1 2">
    <name type="scientific">Corchorus olitorius</name>
    <dbReference type="NCBI Taxonomy" id="93759"/>
    <lineage>
        <taxon>Eukaryota</taxon>
        <taxon>Viridiplantae</taxon>
        <taxon>Streptophyta</taxon>
        <taxon>Embryophyta</taxon>
        <taxon>Tracheophyta</taxon>
        <taxon>Spermatophyta</taxon>
        <taxon>Magnoliopsida</taxon>
        <taxon>eudicotyledons</taxon>
        <taxon>Gunneridae</taxon>
        <taxon>Pentapetalae</taxon>
        <taxon>rosids</taxon>
        <taxon>malvids</taxon>
        <taxon>Malvales</taxon>
        <taxon>Malvaceae</taxon>
        <taxon>Grewioideae</taxon>
        <taxon>Apeibeae</taxon>
        <taxon>Corchorus</taxon>
    </lineage>
</organism>
<proteinExistence type="predicted"/>
<evidence type="ECO:0000313" key="2">
    <source>
        <dbReference type="Proteomes" id="UP000187203"/>
    </source>
</evidence>
<reference evidence="2" key="1">
    <citation type="submission" date="2013-09" db="EMBL/GenBank/DDBJ databases">
        <title>Corchorus olitorius genome sequencing.</title>
        <authorList>
            <person name="Alam M."/>
            <person name="Haque M.S."/>
            <person name="Islam M.S."/>
            <person name="Emdad E.M."/>
            <person name="Islam M.M."/>
            <person name="Ahmed B."/>
            <person name="Halim A."/>
            <person name="Hossen Q.M.M."/>
            <person name="Hossain M.Z."/>
            <person name="Ahmed R."/>
            <person name="Khan M.M."/>
            <person name="Islam R."/>
            <person name="Rashid M.M."/>
            <person name="Khan S.A."/>
            <person name="Rahman M.S."/>
            <person name="Alam M."/>
            <person name="Yahiya A.S."/>
            <person name="Khan M.S."/>
            <person name="Azam M.S."/>
            <person name="Haque T."/>
            <person name="Lashkar M.Z.H."/>
            <person name="Akhand A.I."/>
            <person name="Morshed G."/>
            <person name="Roy S."/>
            <person name="Uddin K.S."/>
            <person name="Rabeya T."/>
            <person name="Hossain A.S."/>
            <person name="Chowdhury A."/>
            <person name="Snigdha A.R."/>
            <person name="Mortoza M.S."/>
            <person name="Matin S.A."/>
            <person name="Hoque S.M.E."/>
            <person name="Islam M.K."/>
            <person name="Roy D.K."/>
            <person name="Haider R."/>
            <person name="Moosa M.M."/>
            <person name="Elias S.M."/>
            <person name="Hasan A.M."/>
            <person name="Jahan S."/>
            <person name="Shafiuddin M."/>
            <person name="Mahmood N."/>
            <person name="Shommy N.S."/>
        </authorList>
    </citation>
    <scope>NUCLEOTIDE SEQUENCE [LARGE SCALE GENOMIC DNA]</scope>
    <source>
        <strain evidence="2">cv. O-4</strain>
    </source>
</reference>
<evidence type="ECO:0000313" key="1">
    <source>
        <dbReference type="EMBL" id="OMP10554.1"/>
    </source>
</evidence>
<comment type="caution">
    <text evidence="1">The sequence shown here is derived from an EMBL/GenBank/DDBJ whole genome shotgun (WGS) entry which is preliminary data.</text>
</comment>
<keyword evidence="2" id="KW-1185">Reference proteome</keyword>
<gene>
    <name evidence="1" type="ORF">COLO4_04441</name>
</gene>
<protein>
    <submittedName>
        <fullName evidence="1">Uncharacterized protein</fullName>
    </submittedName>
</protein>
<name>A0A1R3KTX6_9ROSI</name>
<dbReference type="AlphaFoldDB" id="A0A1R3KTX6"/>
<dbReference type="Proteomes" id="UP000187203">
    <property type="component" value="Unassembled WGS sequence"/>
</dbReference>